<sequence length="391" mass="44364">MKLCILFLIPINILLSQKPPPLPPKQQHYGNGAIPPQLPSKRFSYALPEQNQASRRHSIIHYTVELHTAIGGNVFYMCNGVTFSNQLQANKYCLMLNNYELKKAKQNQQHRTSFIRTHRNSLSRSNSDLTGRKNSISGLSRSSSKQSLIGSSNSLPSRRHSISGSNRDLSWQTKSISGSIDDLSGRKNSFLKRTGSLSNSRGSLSKNTIGNKKIEETLGKYTNIKAKSYMIWADVWKSCKFKCYSANFYDVYKERALLEINRYRINHKVSFLGTSPQLSVLAQELAEEFLITKKVDVSQYSAYGILYHKATIFSATMIIKNWYDTIAKYNFYFNKPSSIAANSFAQIVWADTTKLGIGIQHDNDDIYVVCVFYPKGNKKGEYKKNVHKCIS</sequence>
<dbReference type="Pfam" id="PF00188">
    <property type="entry name" value="CAP"/>
    <property type="match status" value="1"/>
</dbReference>
<dbReference type="PANTHER" id="PTHR10334">
    <property type="entry name" value="CYSTEINE-RICH SECRETORY PROTEIN-RELATED"/>
    <property type="match status" value="1"/>
</dbReference>
<evidence type="ECO:0000313" key="4">
    <source>
        <dbReference type="Proteomes" id="UP000035680"/>
    </source>
</evidence>
<proteinExistence type="predicted"/>
<dbReference type="Gene3D" id="3.40.33.10">
    <property type="entry name" value="CAP"/>
    <property type="match status" value="1"/>
</dbReference>
<keyword evidence="4" id="KW-1185">Reference proteome</keyword>
<dbReference type="InterPro" id="IPR001283">
    <property type="entry name" value="CRISP-related"/>
</dbReference>
<dbReference type="SMART" id="SM00198">
    <property type="entry name" value="SCP"/>
    <property type="match status" value="1"/>
</dbReference>
<reference evidence="5" key="2">
    <citation type="submission" date="2015-08" db="UniProtKB">
        <authorList>
            <consortium name="WormBaseParasite"/>
        </authorList>
    </citation>
    <scope>IDENTIFICATION</scope>
</reference>
<evidence type="ECO:0000256" key="2">
    <source>
        <dbReference type="SAM" id="SignalP"/>
    </source>
</evidence>
<reference evidence="4" key="1">
    <citation type="submission" date="2014-07" db="EMBL/GenBank/DDBJ databases">
        <authorList>
            <person name="Martin A.A"/>
            <person name="De Silva N."/>
        </authorList>
    </citation>
    <scope>NUCLEOTIDE SEQUENCE</scope>
</reference>
<feature type="region of interest" description="Disordered" evidence="1">
    <location>
        <begin position="110"/>
        <end position="166"/>
    </location>
</feature>
<accession>A0A0K0FD05</accession>
<evidence type="ECO:0000259" key="3">
    <source>
        <dbReference type="SMART" id="SM00198"/>
    </source>
</evidence>
<feature type="chain" id="PRO_5005329504" evidence="2">
    <location>
        <begin position="17"/>
        <end position="391"/>
    </location>
</feature>
<evidence type="ECO:0000256" key="1">
    <source>
        <dbReference type="SAM" id="MobiDB-lite"/>
    </source>
</evidence>
<keyword evidence="2" id="KW-0732">Signal</keyword>
<dbReference type="WBParaSite" id="SVE_0672300.1">
    <property type="protein sequence ID" value="SVE_0672300.1"/>
    <property type="gene ID" value="SVE_0672300"/>
</dbReference>
<name>A0A0K0FD05_STRVS</name>
<dbReference type="InterPro" id="IPR014044">
    <property type="entry name" value="CAP_dom"/>
</dbReference>
<dbReference type="SUPFAM" id="SSF55797">
    <property type="entry name" value="PR-1-like"/>
    <property type="match status" value="1"/>
</dbReference>
<dbReference type="AlphaFoldDB" id="A0A0K0FD05"/>
<dbReference type="Proteomes" id="UP000035680">
    <property type="component" value="Unassembled WGS sequence"/>
</dbReference>
<evidence type="ECO:0000313" key="5">
    <source>
        <dbReference type="WBParaSite" id="SVE_0672300.1"/>
    </source>
</evidence>
<dbReference type="InterPro" id="IPR035940">
    <property type="entry name" value="CAP_sf"/>
</dbReference>
<feature type="domain" description="SCP" evidence="3">
    <location>
        <begin position="251"/>
        <end position="380"/>
    </location>
</feature>
<organism evidence="4 5">
    <name type="scientific">Strongyloides venezuelensis</name>
    <name type="common">Threadworm</name>
    <dbReference type="NCBI Taxonomy" id="75913"/>
    <lineage>
        <taxon>Eukaryota</taxon>
        <taxon>Metazoa</taxon>
        <taxon>Ecdysozoa</taxon>
        <taxon>Nematoda</taxon>
        <taxon>Chromadorea</taxon>
        <taxon>Rhabditida</taxon>
        <taxon>Tylenchina</taxon>
        <taxon>Panagrolaimomorpha</taxon>
        <taxon>Strongyloidoidea</taxon>
        <taxon>Strongyloididae</taxon>
        <taxon>Strongyloides</taxon>
    </lineage>
</organism>
<feature type="signal peptide" evidence="2">
    <location>
        <begin position="1"/>
        <end position="16"/>
    </location>
</feature>
<protein>
    <submittedName>
        <fullName evidence="5">CAP domain-containing protein (inferred by orthology to a zebrafish protein)</fullName>
    </submittedName>
</protein>
<feature type="compositionally biased region" description="Low complexity" evidence="1">
    <location>
        <begin position="132"/>
        <end position="154"/>
    </location>
</feature>